<evidence type="ECO:0000256" key="3">
    <source>
        <dbReference type="ARBA" id="ARBA00022471"/>
    </source>
</evidence>
<dbReference type="Proteomes" id="UP000824120">
    <property type="component" value="Chromosome 8"/>
</dbReference>
<accession>A0A9J5XN05</accession>
<evidence type="ECO:0000256" key="1">
    <source>
        <dbReference type="ARBA" id="ARBA00004613"/>
    </source>
</evidence>
<evidence type="ECO:0000256" key="2">
    <source>
        <dbReference type="ARBA" id="ARBA00005581"/>
    </source>
</evidence>
<dbReference type="EMBL" id="JACXVP010000008">
    <property type="protein sequence ID" value="KAG5589229.1"/>
    <property type="molecule type" value="Genomic_DNA"/>
</dbReference>
<name>A0A9J5XN05_SOLCO</name>
<keyword evidence="3 6" id="KW-0713">Self-incompatibility</keyword>
<evidence type="ECO:0000256" key="4">
    <source>
        <dbReference type="ARBA" id="ARBA00022525"/>
    </source>
</evidence>
<dbReference type="GO" id="GO:0005576">
    <property type="term" value="C:extracellular region"/>
    <property type="evidence" value="ECO:0007669"/>
    <property type="project" value="UniProtKB-SubCell"/>
</dbReference>
<dbReference type="InterPro" id="IPR010264">
    <property type="entry name" value="Self-incomp_S1"/>
</dbReference>
<feature type="signal peptide" evidence="6">
    <location>
        <begin position="1"/>
        <end position="29"/>
    </location>
</feature>
<keyword evidence="8" id="KW-1185">Reference proteome</keyword>
<evidence type="ECO:0000256" key="6">
    <source>
        <dbReference type="RuleBase" id="RU367044"/>
    </source>
</evidence>
<dbReference type="AlphaFoldDB" id="A0A9J5XN05"/>
<proteinExistence type="inferred from homology"/>
<comment type="caution">
    <text evidence="7">The sequence shown here is derived from an EMBL/GenBank/DDBJ whole genome shotgun (WGS) entry which is preliminary data.</text>
</comment>
<dbReference type="GO" id="GO:0060320">
    <property type="term" value="P:rejection of self pollen"/>
    <property type="evidence" value="ECO:0007669"/>
    <property type="project" value="UniProtKB-KW"/>
</dbReference>
<gene>
    <name evidence="7" type="ORF">H5410_039743</name>
</gene>
<protein>
    <recommendedName>
        <fullName evidence="6">S-protein homolog</fullName>
    </recommendedName>
</protein>
<dbReference type="Pfam" id="PF05938">
    <property type="entry name" value="Self-incomp_S1"/>
    <property type="match status" value="1"/>
</dbReference>
<keyword evidence="4 6" id="KW-0964">Secreted</keyword>
<reference evidence="7 8" key="1">
    <citation type="submission" date="2020-09" db="EMBL/GenBank/DDBJ databases">
        <title>De no assembly of potato wild relative species, Solanum commersonii.</title>
        <authorList>
            <person name="Cho K."/>
        </authorList>
    </citation>
    <scope>NUCLEOTIDE SEQUENCE [LARGE SCALE GENOMIC DNA]</scope>
    <source>
        <strain evidence="7">LZ3.2</strain>
        <tissue evidence="7">Leaf</tissue>
    </source>
</reference>
<comment type="subcellular location">
    <subcellularLocation>
        <location evidence="1 6">Secreted</location>
    </subcellularLocation>
</comment>
<dbReference type="PANTHER" id="PTHR31232:SF137">
    <property type="entry name" value="S-PROTEIN HOMOLOG"/>
    <property type="match status" value="1"/>
</dbReference>
<sequence>MAYYPYTKVQLLLLILSIINLMMMTNASSFEPNVTESFEPKVTEIFVSNLPQNTVPLKVHCQSDDDDLGVRTLKVNETFNFSFRLNFWGDTHFYCAFLWGLNNNAFDVFFKRKSPCRFQIPMKDIYCTWLAEDSGIYFARTRDPNPSPGDFRFVYPWL</sequence>
<evidence type="ECO:0000313" key="8">
    <source>
        <dbReference type="Proteomes" id="UP000824120"/>
    </source>
</evidence>
<dbReference type="PANTHER" id="PTHR31232">
    <property type="match status" value="1"/>
</dbReference>
<evidence type="ECO:0000256" key="5">
    <source>
        <dbReference type="ARBA" id="ARBA00022729"/>
    </source>
</evidence>
<keyword evidence="5 6" id="KW-0732">Signal</keyword>
<feature type="chain" id="PRO_5039961883" description="S-protein homolog" evidence="6">
    <location>
        <begin position="30"/>
        <end position="158"/>
    </location>
</feature>
<organism evidence="7 8">
    <name type="scientific">Solanum commersonii</name>
    <name type="common">Commerson's wild potato</name>
    <name type="synonym">Commerson's nightshade</name>
    <dbReference type="NCBI Taxonomy" id="4109"/>
    <lineage>
        <taxon>Eukaryota</taxon>
        <taxon>Viridiplantae</taxon>
        <taxon>Streptophyta</taxon>
        <taxon>Embryophyta</taxon>
        <taxon>Tracheophyta</taxon>
        <taxon>Spermatophyta</taxon>
        <taxon>Magnoliopsida</taxon>
        <taxon>eudicotyledons</taxon>
        <taxon>Gunneridae</taxon>
        <taxon>Pentapetalae</taxon>
        <taxon>asterids</taxon>
        <taxon>lamiids</taxon>
        <taxon>Solanales</taxon>
        <taxon>Solanaceae</taxon>
        <taxon>Solanoideae</taxon>
        <taxon>Solaneae</taxon>
        <taxon>Solanum</taxon>
    </lineage>
</organism>
<comment type="similarity">
    <text evidence="2 6">Belongs to the plant self-incompatibility (S1) protein family.</text>
</comment>
<evidence type="ECO:0000313" key="7">
    <source>
        <dbReference type="EMBL" id="KAG5589229.1"/>
    </source>
</evidence>
<dbReference type="OrthoDB" id="1900999at2759"/>